<dbReference type="Pfam" id="PF08241">
    <property type="entry name" value="Methyltransf_11"/>
    <property type="match status" value="1"/>
</dbReference>
<evidence type="ECO:0000256" key="1">
    <source>
        <dbReference type="ARBA" id="ARBA00022679"/>
    </source>
</evidence>
<dbReference type="Gene3D" id="3.40.50.150">
    <property type="entry name" value="Vaccinia Virus protein VP39"/>
    <property type="match status" value="1"/>
</dbReference>
<feature type="transmembrane region" description="Helical" evidence="2">
    <location>
        <begin position="197"/>
        <end position="215"/>
    </location>
</feature>
<dbReference type="InterPro" id="IPR029063">
    <property type="entry name" value="SAM-dependent_MTases_sf"/>
</dbReference>
<dbReference type="Proteomes" id="UP001597533">
    <property type="component" value="Unassembled WGS sequence"/>
</dbReference>
<evidence type="ECO:0000256" key="2">
    <source>
        <dbReference type="SAM" id="Phobius"/>
    </source>
</evidence>
<evidence type="ECO:0000313" key="4">
    <source>
        <dbReference type="EMBL" id="MFD2823569.1"/>
    </source>
</evidence>
<evidence type="ECO:0000259" key="3">
    <source>
        <dbReference type="Pfam" id="PF08241"/>
    </source>
</evidence>
<keyword evidence="2" id="KW-1133">Transmembrane helix</keyword>
<keyword evidence="2" id="KW-0812">Transmembrane</keyword>
<feature type="domain" description="Methyltransferase type 11" evidence="3">
    <location>
        <begin position="62"/>
        <end position="152"/>
    </location>
</feature>
<dbReference type="RefSeq" id="WP_183487600.1">
    <property type="nucleotide sequence ID" value="NZ_JBHUOV010000002.1"/>
</dbReference>
<dbReference type="CDD" id="cd02440">
    <property type="entry name" value="AdoMet_MTases"/>
    <property type="match status" value="1"/>
</dbReference>
<keyword evidence="5" id="KW-1185">Reference proteome</keyword>
<dbReference type="SUPFAM" id="SSF53335">
    <property type="entry name" value="S-adenosyl-L-methionine-dependent methyltransferases"/>
    <property type="match status" value="1"/>
</dbReference>
<organism evidence="4 5">
    <name type="scientific">Lacinutrix iliipiscaria</name>
    <dbReference type="NCBI Taxonomy" id="1230532"/>
    <lineage>
        <taxon>Bacteria</taxon>
        <taxon>Pseudomonadati</taxon>
        <taxon>Bacteroidota</taxon>
        <taxon>Flavobacteriia</taxon>
        <taxon>Flavobacteriales</taxon>
        <taxon>Flavobacteriaceae</taxon>
        <taxon>Lacinutrix</taxon>
    </lineage>
</organism>
<keyword evidence="2" id="KW-0472">Membrane</keyword>
<dbReference type="EMBL" id="JBHUOV010000002">
    <property type="protein sequence ID" value="MFD2823569.1"/>
    <property type="molecule type" value="Genomic_DNA"/>
</dbReference>
<dbReference type="GO" id="GO:0032259">
    <property type="term" value="P:methylation"/>
    <property type="evidence" value="ECO:0007669"/>
    <property type="project" value="UniProtKB-KW"/>
</dbReference>
<dbReference type="InterPro" id="IPR050447">
    <property type="entry name" value="Erg6_SMT_methyltransf"/>
</dbReference>
<reference evidence="5" key="1">
    <citation type="journal article" date="2019" name="Int. J. Syst. Evol. Microbiol.">
        <title>The Global Catalogue of Microorganisms (GCM) 10K type strain sequencing project: providing services to taxonomists for standard genome sequencing and annotation.</title>
        <authorList>
            <consortium name="The Broad Institute Genomics Platform"/>
            <consortium name="The Broad Institute Genome Sequencing Center for Infectious Disease"/>
            <person name="Wu L."/>
            <person name="Ma J."/>
        </authorList>
    </citation>
    <scope>NUCLEOTIDE SEQUENCE [LARGE SCALE GENOMIC DNA]</scope>
    <source>
        <strain evidence="5">KCTC 32141</strain>
    </source>
</reference>
<dbReference type="PANTHER" id="PTHR44068:SF11">
    <property type="entry name" value="GERANYL DIPHOSPHATE 2-C-METHYLTRANSFERASE"/>
    <property type="match status" value="1"/>
</dbReference>
<keyword evidence="4" id="KW-0489">Methyltransferase</keyword>
<dbReference type="PANTHER" id="PTHR44068">
    <property type="entry name" value="ZGC:194242"/>
    <property type="match status" value="1"/>
</dbReference>
<name>A0ABW5WM75_9FLAO</name>
<proteinExistence type="predicted"/>
<keyword evidence="1 4" id="KW-0808">Transferase</keyword>
<accession>A0ABW5WM75</accession>
<dbReference type="GO" id="GO:0008168">
    <property type="term" value="F:methyltransferase activity"/>
    <property type="evidence" value="ECO:0007669"/>
    <property type="project" value="UniProtKB-KW"/>
</dbReference>
<gene>
    <name evidence="4" type="ORF">ACFS5M_07805</name>
</gene>
<sequence>MKKSLEEIVKTEAEYYDGNKLERGKIRKLRRHAFHFSGKREAKVLDKIVATFHDKELLEIGSSSWLYWIKGKVMPKKITCINISEFRLNNCKKKAEGIPFEMDFLLMDANQLEFPDETFDVVYGGAILHHLDIEKSLNHVHRVLKPGGYILFTEPLNINPLYKIYRKLNPKERTPDEHALVLNDFKIIKEKFTFEHYFFDFFSVFTGFISLKIYGDKNYKNWINKTGYYLDVLFSKIPFMHVLFARVIIYGKKK</sequence>
<dbReference type="EC" id="2.1.1.-" evidence="4"/>
<evidence type="ECO:0000313" key="5">
    <source>
        <dbReference type="Proteomes" id="UP001597533"/>
    </source>
</evidence>
<protein>
    <submittedName>
        <fullName evidence="4">Class I SAM-dependent methyltransferase</fullName>
        <ecNumber evidence="4">2.1.1.-</ecNumber>
    </submittedName>
</protein>
<comment type="caution">
    <text evidence="4">The sequence shown here is derived from an EMBL/GenBank/DDBJ whole genome shotgun (WGS) entry which is preliminary data.</text>
</comment>
<dbReference type="InterPro" id="IPR013216">
    <property type="entry name" value="Methyltransf_11"/>
</dbReference>
<feature type="transmembrane region" description="Helical" evidence="2">
    <location>
        <begin position="227"/>
        <end position="249"/>
    </location>
</feature>